<gene>
    <name evidence="2" type="ORF">ACFFQA_08115</name>
</gene>
<evidence type="ECO:0000256" key="1">
    <source>
        <dbReference type="SAM" id="MobiDB-lite"/>
    </source>
</evidence>
<comment type="caution">
    <text evidence="2">The sequence shown here is derived from an EMBL/GenBank/DDBJ whole genome shotgun (WGS) entry which is preliminary data.</text>
</comment>
<feature type="region of interest" description="Disordered" evidence="1">
    <location>
        <begin position="1"/>
        <end position="68"/>
    </location>
</feature>
<evidence type="ECO:0008006" key="4">
    <source>
        <dbReference type="Google" id="ProtNLM"/>
    </source>
</evidence>
<proteinExistence type="predicted"/>
<feature type="compositionally biased region" description="Acidic residues" evidence="1">
    <location>
        <begin position="54"/>
        <end position="65"/>
    </location>
</feature>
<evidence type="ECO:0000313" key="2">
    <source>
        <dbReference type="EMBL" id="MFB9903900.1"/>
    </source>
</evidence>
<organism evidence="2 3">
    <name type="scientific">Allokutzneria oryzae</name>
    <dbReference type="NCBI Taxonomy" id="1378989"/>
    <lineage>
        <taxon>Bacteria</taxon>
        <taxon>Bacillati</taxon>
        <taxon>Actinomycetota</taxon>
        <taxon>Actinomycetes</taxon>
        <taxon>Pseudonocardiales</taxon>
        <taxon>Pseudonocardiaceae</taxon>
        <taxon>Allokutzneria</taxon>
    </lineage>
</organism>
<name>A0ABV5ZU37_9PSEU</name>
<keyword evidence="3" id="KW-1185">Reference proteome</keyword>
<dbReference type="Proteomes" id="UP001589693">
    <property type="component" value="Unassembled WGS sequence"/>
</dbReference>
<protein>
    <recommendedName>
        <fullName evidence="4">DivIVA domain-containing protein</fullName>
    </recommendedName>
</protein>
<accession>A0ABV5ZU37</accession>
<reference evidence="2 3" key="1">
    <citation type="submission" date="2024-09" db="EMBL/GenBank/DDBJ databases">
        <authorList>
            <person name="Sun Q."/>
            <person name="Mori K."/>
        </authorList>
    </citation>
    <scope>NUCLEOTIDE SEQUENCE [LARGE SCALE GENOMIC DNA]</scope>
    <source>
        <strain evidence="2 3">TBRC 7907</strain>
    </source>
</reference>
<evidence type="ECO:0000313" key="3">
    <source>
        <dbReference type="Proteomes" id="UP001589693"/>
    </source>
</evidence>
<dbReference type="RefSeq" id="WP_377851060.1">
    <property type="nucleotide sequence ID" value="NZ_JBHLZU010000006.1"/>
</dbReference>
<sequence length="276" mass="31490">MSTNTDVVPDIAVPDETVPDAPFPDETVPEAVPEDEAVLDDAVPGEDPAHPDTDVDTDVDADADTDPVPLGRRFDTVWRGYDRGQVDEYVETELRFLAEDRDHAMALVDNLVKLVDASRVEILELRAERDRLCRAPIPEDAVDERLRRLVEAAWHEAADIVAHAHAIAEQNRVTTEDECRRLAADAERRRRRVEEDFTTAMALRRERSMRALREHETRCRDRADRLLREATEEADRRTALAHAQVEKLREAQHTLAVRLRFARRMFTQVCASLDTT</sequence>
<dbReference type="EMBL" id="JBHLZU010000006">
    <property type="protein sequence ID" value="MFB9903900.1"/>
    <property type="molecule type" value="Genomic_DNA"/>
</dbReference>